<reference evidence="2" key="2">
    <citation type="submission" date="2020-09" db="EMBL/GenBank/DDBJ databases">
        <title>Reference genome assembly for Australian Ascochyta lentis isolate Al4.</title>
        <authorList>
            <person name="Lee R.C."/>
            <person name="Farfan-Caceres L.M."/>
            <person name="Debler J.W."/>
            <person name="Williams A.H."/>
            <person name="Henares B.M."/>
        </authorList>
    </citation>
    <scope>NUCLEOTIDE SEQUENCE</scope>
    <source>
        <strain evidence="2">Al4</strain>
    </source>
</reference>
<evidence type="ECO:0000313" key="3">
    <source>
        <dbReference type="Proteomes" id="UP000651452"/>
    </source>
</evidence>
<dbReference type="EMBL" id="RZGK01000007">
    <property type="protein sequence ID" value="KAF9697690.1"/>
    <property type="molecule type" value="Genomic_DNA"/>
</dbReference>
<evidence type="ECO:0000313" key="2">
    <source>
        <dbReference type="EMBL" id="KAF9697690.1"/>
    </source>
</evidence>
<gene>
    <name evidence="2" type="ORF">EKO04_004282</name>
</gene>
<accession>A0A8H7MK20</accession>
<sequence length="69" mass="7866">MLDETLEAFNKLVRAIEARLPQGSSLNDDNDNDDDDDDDDNDDHYIKYGLVDVEVLQLHNIPAGFAREF</sequence>
<evidence type="ECO:0000256" key="1">
    <source>
        <dbReference type="SAM" id="MobiDB-lite"/>
    </source>
</evidence>
<comment type="caution">
    <text evidence="2">The sequence shown here is derived from an EMBL/GenBank/DDBJ whole genome shotgun (WGS) entry which is preliminary data.</text>
</comment>
<organism evidence="2 3">
    <name type="scientific">Ascochyta lentis</name>
    <dbReference type="NCBI Taxonomy" id="205686"/>
    <lineage>
        <taxon>Eukaryota</taxon>
        <taxon>Fungi</taxon>
        <taxon>Dikarya</taxon>
        <taxon>Ascomycota</taxon>
        <taxon>Pezizomycotina</taxon>
        <taxon>Dothideomycetes</taxon>
        <taxon>Pleosporomycetidae</taxon>
        <taxon>Pleosporales</taxon>
        <taxon>Pleosporineae</taxon>
        <taxon>Didymellaceae</taxon>
        <taxon>Ascochyta</taxon>
    </lineage>
</organism>
<feature type="compositionally biased region" description="Acidic residues" evidence="1">
    <location>
        <begin position="28"/>
        <end position="42"/>
    </location>
</feature>
<protein>
    <submittedName>
        <fullName evidence="2">Uncharacterized protein</fullName>
    </submittedName>
</protein>
<feature type="region of interest" description="Disordered" evidence="1">
    <location>
        <begin position="20"/>
        <end position="43"/>
    </location>
</feature>
<reference evidence="2" key="1">
    <citation type="submission" date="2018-12" db="EMBL/GenBank/DDBJ databases">
        <authorList>
            <person name="Syme R.A."/>
            <person name="Farfan-Caceres L."/>
            <person name="Lichtenzveig J."/>
        </authorList>
    </citation>
    <scope>NUCLEOTIDE SEQUENCE</scope>
    <source>
        <strain evidence="2">Al4</strain>
    </source>
</reference>
<dbReference type="AlphaFoldDB" id="A0A8H7MK20"/>
<name>A0A8H7MK20_9PLEO</name>
<keyword evidence="3" id="KW-1185">Reference proteome</keyword>
<dbReference type="Proteomes" id="UP000651452">
    <property type="component" value="Unassembled WGS sequence"/>
</dbReference>
<proteinExistence type="predicted"/>